<dbReference type="EMBL" id="BTRK01000002">
    <property type="protein sequence ID" value="GMR36123.1"/>
    <property type="molecule type" value="Genomic_DNA"/>
</dbReference>
<organism evidence="1 2">
    <name type="scientific">Pristionchus mayeri</name>
    <dbReference type="NCBI Taxonomy" id="1317129"/>
    <lineage>
        <taxon>Eukaryota</taxon>
        <taxon>Metazoa</taxon>
        <taxon>Ecdysozoa</taxon>
        <taxon>Nematoda</taxon>
        <taxon>Chromadorea</taxon>
        <taxon>Rhabditida</taxon>
        <taxon>Rhabditina</taxon>
        <taxon>Diplogasteromorpha</taxon>
        <taxon>Diplogasteroidea</taxon>
        <taxon>Neodiplogasteridae</taxon>
        <taxon>Pristionchus</taxon>
    </lineage>
</organism>
<reference evidence="2" key="1">
    <citation type="submission" date="2022-10" db="EMBL/GenBank/DDBJ databases">
        <title>Genome assembly of Pristionchus species.</title>
        <authorList>
            <person name="Yoshida K."/>
            <person name="Sommer R.J."/>
        </authorList>
    </citation>
    <scope>NUCLEOTIDE SEQUENCE [LARGE SCALE GENOMIC DNA]</scope>
    <source>
        <strain evidence="2">RS5460</strain>
    </source>
</reference>
<evidence type="ECO:0000313" key="1">
    <source>
        <dbReference type="EMBL" id="GMR36123.1"/>
    </source>
</evidence>
<feature type="non-terminal residue" evidence="1">
    <location>
        <position position="1"/>
    </location>
</feature>
<protein>
    <submittedName>
        <fullName evidence="1">Uncharacterized protein</fullName>
    </submittedName>
</protein>
<keyword evidence="2" id="KW-1185">Reference proteome</keyword>
<proteinExistence type="predicted"/>
<name>A0AAN5C3V4_9BILA</name>
<evidence type="ECO:0000313" key="2">
    <source>
        <dbReference type="Proteomes" id="UP001328107"/>
    </source>
</evidence>
<comment type="caution">
    <text evidence="1">The sequence shown here is derived from an EMBL/GenBank/DDBJ whole genome shotgun (WGS) entry which is preliminary data.</text>
</comment>
<dbReference type="AlphaFoldDB" id="A0AAN5C3V4"/>
<accession>A0AAN5C3V4</accession>
<dbReference type="Proteomes" id="UP001328107">
    <property type="component" value="Unassembled WGS sequence"/>
</dbReference>
<gene>
    <name evidence="1" type="ORF">PMAYCL1PPCAC_06319</name>
</gene>
<sequence length="152" mass="17047">RVVRRRLMTSLAPDEVRMHGVGVHFHSMAGWDKCATYEGTMCGAAAHAVILALSELLKHPDDLDVEWRVETRCRYLVEAVQTGSTSASMCNSCQYRGNPEHAAAVRRLIARFPRRVQLDVHVERDETARRLAFMGIRRLYGTGDSDCSDGDT</sequence>